<dbReference type="Pfam" id="PF00903">
    <property type="entry name" value="Glyoxalase"/>
    <property type="match status" value="1"/>
</dbReference>
<dbReference type="Gene3D" id="3.10.180.10">
    <property type="entry name" value="2,3-Dihydroxybiphenyl 1,2-Dioxygenase, domain 1"/>
    <property type="match status" value="1"/>
</dbReference>
<dbReference type="SUPFAM" id="SSF54593">
    <property type="entry name" value="Glyoxalase/Bleomycin resistance protein/Dihydroxybiphenyl dioxygenase"/>
    <property type="match status" value="1"/>
</dbReference>
<sequence>MEFLRALPVLPVHDLDAETAFYEALSFHVQHREDGFAALERDRVLFGLRRVAAGVAVPPAGLSWQLEVDDVAQAVAVARAGGLLVREAPRRQETGEWTVRVLTPAGYELVLEGPSSGTTVLDLRALALSLPDVVELADGGWTGFRRIGGAWLARVAGDDAELHTGDGPGGVTAVDLRTITREHLEELVRSAWEDNPGQVADVGPLRTE</sequence>
<name>A0ABV4H4E3_9ACTN</name>
<evidence type="ECO:0000313" key="4">
    <source>
        <dbReference type="Proteomes" id="UP001565927"/>
    </source>
</evidence>
<keyword evidence="4" id="KW-1185">Reference proteome</keyword>
<dbReference type="InterPro" id="IPR000335">
    <property type="entry name" value="Bleomycin-R"/>
</dbReference>
<feature type="domain" description="Glyoxalase/fosfomycin resistance/dioxygenase" evidence="2">
    <location>
        <begin position="9"/>
        <end position="109"/>
    </location>
</feature>
<gene>
    <name evidence="3" type="ORF">AB2L27_16875</name>
</gene>
<dbReference type="Proteomes" id="UP001565927">
    <property type="component" value="Unassembled WGS sequence"/>
</dbReference>
<comment type="caution">
    <text evidence="3">The sequence shown here is derived from an EMBL/GenBank/DDBJ whole genome shotgun (WGS) entry which is preliminary data.</text>
</comment>
<evidence type="ECO:0000313" key="3">
    <source>
        <dbReference type="EMBL" id="MEZ0166438.1"/>
    </source>
</evidence>
<organism evidence="3 4">
    <name type="scientific">Kineococcus halophytocola</name>
    <dbReference type="NCBI Taxonomy" id="3234027"/>
    <lineage>
        <taxon>Bacteria</taxon>
        <taxon>Bacillati</taxon>
        <taxon>Actinomycetota</taxon>
        <taxon>Actinomycetes</taxon>
        <taxon>Kineosporiales</taxon>
        <taxon>Kineosporiaceae</taxon>
        <taxon>Kineococcus</taxon>
    </lineage>
</organism>
<dbReference type="RefSeq" id="WP_370442658.1">
    <property type="nucleotide sequence ID" value="NZ_JBGFTU010000022.1"/>
</dbReference>
<reference evidence="3 4" key="1">
    <citation type="submission" date="2024-07" db="EMBL/GenBank/DDBJ databases">
        <authorList>
            <person name="Thanompreechachai J."/>
            <person name="Duangmal K."/>
        </authorList>
    </citation>
    <scope>NUCLEOTIDE SEQUENCE [LARGE SCALE GENOMIC DNA]</scope>
    <source>
        <strain evidence="3 4">LSe6-4</strain>
    </source>
</reference>
<evidence type="ECO:0000256" key="1">
    <source>
        <dbReference type="ARBA" id="ARBA00023251"/>
    </source>
</evidence>
<dbReference type="PRINTS" id="PR00311">
    <property type="entry name" value="BLEOMYCINRST"/>
</dbReference>
<keyword evidence="1" id="KW-0046">Antibiotic resistance</keyword>
<dbReference type="EMBL" id="JBGFTU010000022">
    <property type="protein sequence ID" value="MEZ0166438.1"/>
    <property type="molecule type" value="Genomic_DNA"/>
</dbReference>
<accession>A0ABV4H4E3</accession>
<evidence type="ECO:0000259" key="2">
    <source>
        <dbReference type="Pfam" id="PF00903"/>
    </source>
</evidence>
<protein>
    <submittedName>
        <fullName evidence="3">VOC family protein</fullName>
    </submittedName>
</protein>
<dbReference type="InterPro" id="IPR004360">
    <property type="entry name" value="Glyas_Fos-R_dOase_dom"/>
</dbReference>
<proteinExistence type="predicted"/>
<dbReference type="InterPro" id="IPR029068">
    <property type="entry name" value="Glyas_Bleomycin-R_OHBP_Dase"/>
</dbReference>